<dbReference type="RefSeq" id="WP_347606861.1">
    <property type="nucleotide sequence ID" value="NZ_JBDPZC010000001.1"/>
</dbReference>
<keyword evidence="6" id="KW-1185">Reference proteome</keyword>
<dbReference type="InterPro" id="IPR029044">
    <property type="entry name" value="Nucleotide-diphossugar_trans"/>
</dbReference>
<dbReference type="InterPro" id="IPR001173">
    <property type="entry name" value="Glyco_trans_2-like"/>
</dbReference>
<keyword evidence="2 5" id="KW-0328">Glycosyltransferase</keyword>
<evidence type="ECO:0000256" key="1">
    <source>
        <dbReference type="ARBA" id="ARBA00006739"/>
    </source>
</evidence>
<dbReference type="Gene3D" id="3.90.550.10">
    <property type="entry name" value="Spore Coat Polysaccharide Biosynthesis Protein SpsA, Chain A"/>
    <property type="match status" value="1"/>
</dbReference>
<comment type="similarity">
    <text evidence="1">Belongs to the glycosyltransferase 2 family.</text>
</comment>
<evidence type="ECO:0000259" key="4">
    <source>
        <dbReference type="Pfam" id="PF00535"/>
    </source>
</evidence>
<sequence length="284" mass="31874">MTCYNRRAQTLACLETLAVNRQALSAMGLSLSGVLVDDGSTDGTAEAVEGAHPWIQVIRAPGDLYWCRGMHLAQQQPRAREADFQLWLNDDVLLKPGALQALLSCEAQLRAADSGQAALIIVGATQDALTGRRSYGGERQSTGWAKTRFIGLEPGEQPLRCDSMNGNIVLVNKAAAERVGDLDPVFEHAMGDTDYALRARRLGVPVWLAPGFLGTCSDNPAQGGYRDEGLPWRRRWQLMMQRKGLPWRSWLHFTRRHMGWSWPLYFAWPYARLCLQLFRRRRHG</sequence>
<dbReference type="SUPFAM" id="SSF53448">
    <property type="entry name" value="Nucleotide-diphospho-sugar transferases"/>
    <property type="match status" value="1"/>
</dbReference>
<dbReference type="PANTHER" id="PTHR43179">
    <property type="entry name" value="RHAMNOSYLTRANSFERASE WBBL"/>
    <property type="match status" value="1"/>
</dbReference>
<evidence type="ECO:0000256" key="2">
    <source>
        <dbReference type="ARBA" id="ARBA00022676"/>
    </source>
</evidence>
<comment type="caution">
    <text evidence="5">The sequence shown here is derived from an EMBL/GenBank/DDBJ whole genome shotgun (WGS) entry which is preliminary data.</text>
</comment>
<dbReference type="PANTHER" id="PTHR43179:SF12">
    <property type="entry name" value="GALACTOFURANOSYLTRANSFERASE GLFT2"/>
    <property type="match status" value="1"/>
</dbReference>
<protein>
    <submittedName>
        <fullName evidence="5">Glycosyltransferase family 2 protein</fullName>
        <ecNumber evidence="5">2.4.-.-</ecNumber>
    </submittedName>
</protein>
<keyword evidence="3 5" id="KW-0808">Transferase</keyword>
<accession>A0ABV0GAP8</accession>
<evidence type="ECO:0000256" key="3">
    <source>
        <dbReference type="ARBA" id="ARBA00022679"/>
    </source>
</evidence>
<dbReference type="Proteomes" id="UP001462640">
    <property type="component" value="Unassembled WGS sequence"/>
</dbReference>
<evidence type="ECO:0000313" key="5">
    <source>
        <dbReference type="EMBL" id="MEO3712132.1"/>
    </source>
</evidence>
<gene>
    <name evidence="5" type="ORF">ABDJ40_05040</name>
</gene>
<proteinExistence type="inferred from homology"/>
<dbReference type="GO" id="GO:0016757">
    <property type="term" value="F:glycosyltransferase activity"/>
    <property type="evidence" value="ECO:0007669"/>
    <property type="project" value="UniProtKB-KW"/>
</dbReference>
<dbReference type="EMBL" id="JBDPZC010000001">
    <property type="protein sequence ID" value="MEO3712132.1"/>
    <property type="molecule type" value="Genomic_DNA"/>
</dbReference>
<evidence type="ECO:0000313" key="6">
    <source>
        <dbReference type="Proteomes" id="UP001462640"/>
    </source>
</evidence>
<reference evidence="5 6" key="1">
    <citation type="submission" date="2024-05" db="EMBL/GenBank/DDBJ databases">
        <title>Roseateles sp. 2.12 16S ribosomal RNA gene Genome sequencing and assembly.</title>
        <authorList>
            <person name="Woo H."/>
        </authorList>
    </citation>
    <scope>NUCLEOTIDE SEQUENCE [LARGE SCALE GENOMIC DNA]</scope>
    <source>
        <strain evidence="5 6">2.12</strain>
    </source>
</reference>
<feature type="domain" description="Glycosyltransferase 2-like" evidence="4">
    <location>
        <begin position="1"/>
        <end position="103"/>
    </location>
</feature>
<dbReference type="EC" id="2.4.-.-" evidence="5"/>
<name>A0ABV0GAP8_9BURK</name>
<dbReference type="Pfam" id="PF00535">
    <property type="entry name" value="Glycos_transf_2"/>
    <property type="match status" value="1"/>
</dbReference>
<organism evidence="5 6">
    <name type="scientific">Roseateles flavus</name>
    <dbReference type="NCBI Taxonomy" id="3149041"/>
    <lineage>
        <taxon>Bacteria</taxon>
        <taxon>Pseudomonadati</taxon>
        <taxon>Pseudomonadota</taxon>
        <taxon>Betaproteobacteria</taxon>
        <taxon>Burkholderiales</taxon>
        <taxon>Sphaerotilaceae</taxon>
        <taxon>Roseateles</taxon>
    </lineage>
</organism>